<organism evidence="12 13">
    <name type="scientific">Aciditerrimonas ferrireducens</name>
    <dbReference type="NCBI Taxonomy" id="667306"/>
    <lineage>
        <taxon>Bacteria</taxon>
        <taxon>Bacillati</taxon>
        <taxon>Actinomycetota</taxon>
        <taxon>Acidimicrobiia</taxon>
        <taxon>Acidimicrobiales</taxon>
        <taxon>Acidimicrobiaceae</taxon>
        <taxon>Aciditerrimonas</taxon>
    </lineage>
</organism>
<feature type="binding site" evidence="11">
    <location>
        <position position="131"/>
    </location>
    <ligand>
        <name>substrate</name>
    </ligand>
</feature>
<evidence type="ECO:0000256" key="11">
    <source>
        <dbReference type="HAMAP-Rule" id="MF_00109"/>
    </source>
</evidence>
<keyword evidence="6 11" id="KW-0547">Nucleotide-binding</keyword>
<dbReference type="PRINTS" id="PR01100">
    <property type="entry name" value="SHIKIMTKNASE"/>
</dbReference>
<dbReference type="InterPro" id="IPR027417">
    <property type="entry name" value="P-loop_NTPase"/>
</dbReference>
<dbReference type="PANTHER" id="PTHR21087:SF16">
    <property type="entry name" value="SHIKIMATE KINASE 1, CHLOROPLASTIC"/>
    <property type="match status" value="1"/>
</dbReference>
<keyword evidence="5 11" id="KW-0808">Transferase</keyword>
<feature type="binding site" evidence="11">
    <location>
        <position position="13"/>
    </location>
    <ligand>
        <name>Mg(2+)</name>
        <dbReference type="ChEBI" id="CHEBI:18420"/>
    </ligand>
</feature>
<accession>A0ABV6C2C1</accession>
<dbReference type="GO" id="GO:0016301">
    <property type="term" value="F:kinase activity"/>
    <property type="evidence" value="ECO:0007669"/>
    <property type="project" value="UniProtKB-KW"/>
</dbReference>
<feature type="binding site" evidence="11">
    <location>
        <position position="77"/>
    </location>
    <ligand>
        <name>substrate</name>
    </ligand>
</feature>
<evidence type="ECO:0000256" key="10">
    <source>
        <dbReference type="ARBA" id="ARBA00048567"/>
    </source>
</evidence>
<feature type="binding site" evidence="11">
    <location>
        <position position="31"/>
    </location>
    <ligand>
        <name>substrate</name>
    </ligand>
</feature>
<reference evidence="12 13" key="1">
    <citation type="submission" date="2024-09" db="EMBL/GenBank/DDBJ databases">
        <authorList>
            <person name="Sun Q."/>
            <person name="Mori K."/>
        </authorList>
    </citation>
    <scope>NUCLEOTIDE SEQUENCE [LARGE SCALE GENOMIC DNA]</scope>
    <source>
        <strain evidence="12 13">JCM 15389</strain>
    </source>
</reference>
<evidence type="ECO:0000256" key="6">
    <source>
        <dbReference type="ARBA" id="ARBA00022741"/>
    </source>
</evidence>
<keyword evidence="4 11" id="KW-0028">Amino-acid biosynthesis</keyword>
<keyword evidence="9 11" id="KW-0057">Aromatic amino acid biosynthesis</keyword>
<evidence type="ECO:0000256" key="5">
    <source>
        <dbReference type="ARBA" id="ARBA00022679"/>
    </source>
</evidence>
<dbReference type="InterPro" id="IPR023000">
    <property type="entry name" value="Shikimate_kinase_CS"/>
</dbReference>
<feature type="binding site" evidence="11">
    <location>
        <position position="116"/>
    </location>
    <ligand>
        <name>ATP</name>
        <dbReference type="ChEBI" id="CHEBI:30616"/>
    </ligand>
</feature>
<evidence type="ECO:0000256" key="2">
    <source>
        <dbReference type="ARBA" id="ARBA00006997"/>
    </source>
</evidence>
<evidence type="ECO:0000256" key="7">
    <source>
        <dbReference type="ARBA" id="ARBA00022777"/>
    </source>
</evidence>
<comment type="cofactor">
    <cofactor evidence="11">
        <name>Mg(2+)</name>
        <dbReference type="ChEBI" id="CHEBI:18420"/>
    </cofactor>
    <text evidence="11">Binds 1 Mg(2+) ion per subunit.</text>
</comment>
<dbReference type="PANTHER" id="PTHR21087">
    <property type="entry name" value="SHIKIMATE KINASE"/>
    <property type="match status" value="1"/>
</dbReference>
<comment type="caution">
    <text evidence="12">The sequence shown here is derived from an EMBL/GenBank/DDBJ whole genome shotgun (WGS) entry which is preliminary data.</text>
</comment>
<dbReference type="EC" id="2.7.1.71" evidence="3 11"/>
<dbReference type="Pfam" id="PF01202">
    <property type="entry name" value="SKI"/>
    <property type="match status" value="1"/>
</dbReference>
<feature type="binding site" evidence="11">
    <location>
        <position position="148"/>
    </location>
    <ligand>
        <name>ATP</name>
        <dbReference type="ChEBI" id="CHEBI:30616"/>
    </ligand>
</feature>
<dbReference type="Proteomes" id="UP001589788">
    <property type="component" value="Unassembled WGS sequence"/>
</dbReference>
<dbReference type="InterPro" id="IPR000623">
    <property type="entry name" value="Shikimate_kinase/TSH1"/>
</dbReference>
<dbReference type="HAMAP" id="MF_00109">
    <property type="entry name" value="Shikimate_kinase"/>
    <property type="match status" value="1"/>
</dbReference>
<proteinExistence type="inferred from homology"/>
<evidence type="ECO:0000256" key="9">
    <source>
        <dbReference type="ARBA" id="ARBA00023141"/>
    </source>
</evidence>
<dbReference type="CDD" id="cd00464">
    <property type="entry name" value="SK"/>
    <property type="match status" value="1"/>
</dbReference>
<keyword evidence="8 11" id="KW-0067">ATP-binding</keyword>
<feature type="binding site" evidence="11">
    <location>
        <position position="55"/>
    </location>
    <ligand>
        <name>substrate</name>
    </ligand>
</feature>
<comment type="catalytic activity">
    <reaction evidence="10 11">
        <text>shikimate + ATP = 3-phosphoshikimate + ADP + H(+)</text>
        <dbReference type="Rhea" id="RHEA:13121"/>
        <dbReference type="ChEBI" id="CHEBI:15378"/>
        <dbReference type="ChEBI" id="CHEBI:30616"/>
        <dbReference type="ChEBI" id="CHEBI:36208"/>
        <dbReference type="ChEBI" id="CHEBI:145989"/>
        <dbReference type="ChEBI" id="CHEBI:456216"/>
        <dbReference type="EC" id="2.7.1.71"/>
    </reaction>
</comment>
<dbReference type="EMBL" id="JBHLYQ010000051">
    <property type="protein sequence ID" value="MFC0081843.1"/>
    <property type="molecule type" value="Genomic_DNA"/>
</dbReference>
<gene>
    <name evidence="11" type="primary">aroK</name>
    <name evidence="12" type="ORF">ACFFRE_06745</name>
</gene>
<evidence type="ECO:0000256" key="1">
    <source>
        <dbReference type="ARBA" id="ARBA00004842"/>
    </source>
</evidence>
<protein>
    <recommendedName>
        <fullName evidence="3 11">Shikimate kinase</fullName>
        <shortName evidence="11">SK</shortName>
        <ecNumber evidence="3 11">2.7.1.71</ecNumber>
    </recommendedName>
</protein>
<evidence type="ECO:0000313" key="13">
    <source>
        <dbReference type="Proteomes" id="UP001589788"/>
    </source>
</evidence>
<dbReference type="PROSITE" id="PS01128">
    <property type="entry name" value="SHIKIMATE_KINASE"/>
    <property type="match status" value="1"/>
</dbReference>
<keyword evidence="7 11" id="KW-0418">Kinase</keyword>
<keyword evidence="11" id="KW-0963">Cytoplasm</keyword>
<dbReference type="SUPFAM" id="SSF52540">
    <property type="entry name" value="P-loop containing nucleoside triphosphate hydrolases"/>
    <property type="match status" value="1"/>
</dbReference>
<keyword evidence="11" id="KW-0479">Metal-binding</keyword>
<comment type="subunit">
    <text evidence="11">Monomer.</text>
</comment>
<comment type="subcellular location">
    <subcellularLocation>
        <location evidence="11">Cytoplasm</location>
    </subcellularLocation>
</comment>
<keyword evidence="13" id="KW-1185">Reference proteome</keyword>
<feature type="binding site" evidence="11">
    <location>
        <begin position="9"/>
        <end position="14"/>
    </location>
    <ligand>
        <name>ATP</name>
        <dbReference type="ChEBI" id="CHEBI:30616"/>
    </ligand>
</feature>
<dbReference type="RefSeq" id="WP_248108539.1">
    <property type="nucleotide sequence ID" value="NZ_JAKHEX010000017.1"/>
</dbReference>
<dbReference type="Gene3D" id="3.40.50.300">
    <property type="entry name" value="P-loop containing nucleotide triphosphate hydrolases"/>
    <property type="match status" value="1"/>
</dbReference>
<comment type="pathway">
    <text evidence="1 11">Metabolic intermediate biosynthesis; chorismate biosynthesis; chorismate from D-erythrose 4-phosphate and phosphoenolpyruvate: step 5/7.</text>
</comment>
<evidence type="ECO:0000256" key="4">
    <source>
        <dbReference type="ARBA" id="ARBA00022605"/>
    </source>
</evidence>
<comment type="function">
    <text evidence="11">Catalyzes the specific phosphorylation of the 3-hydroxyl group of shikimic acid using ATP as a cosubstrate.</text>
</comment>
<keyword evidence="11" id="KW-0460">Magnesium</keyword>
<name>A0ABV6C2C1_9ACTN</name>
<evidence type="ECO:0000256" key="8">
    <source>
        <dbReference type="ARBA" id="ARBA00022840"/>
    </source>
</evidence>
<sequence length="176" mass="19114">MLVLVGFMGAGKTTVGRLVADRLGLPFIDSDLVIEHRTGKAVRDLFAEEGERAFRDLEHQVVAELVGGPDAVVALGGGAVEHEGTRRVLQASPAQVVYLRVGWEQALGRLGDDPARPMLRAPDLRRIYERRLAWYEEVATWVVPTDGRTPREVGATIIERARALVPAPAAERSGGS</sequence>
<dbReference type="InterPro" id="IPR031322">
    <property type="entry name" value="Shikimate/glucono_kinase"/>
</dbReference>
<comment type="similarity">
    <text evidence="2 11">Belongs to the shikimate kinase family.</text>
</comment>
<evidence type="ECO:0000256" key="3">
    <source>
        <dbReference type="ARBA" id="ARBA00012154"/>
    </source>
</evidence>
<evidence type="ECO:0000313" key="12">
    <source>
        <dbReference type="EMBL" id="MFC0081843.1"/>
    </source>
</evidence>